<dbReference type="EMBL" id="LR797184">
    <property type="protein sequence ID" value="CAB4192135.1"/>
    <property type="molecule type" value="Genomic_DNA"/>
</dbReference>
<evidence type="ECO:0000313" key="4">
    <source>
        <dbReference type="EMBL" id="CAB5230384.1"/>
    </source>
</evidence>
<name>A0A6J5SQQ5_9CAUD</name>
<evidence type="ECO:0000313" key="1">
    <source>
        <dbReference type="EMBL" id="CAB4184781.1"/>
    </source>
</evidence>
<dbReference type="EMBL" id="LR798418">
    <property type="protein sequence ID" value="CAB5230384.1"/>
    <property type="molecule type" value="Genomic_DNA"/>
</dbReference>
<dbReference type="EMBL" id="LR797065">
    <property type="protein sequence ID" value="CAB4184781.1"/>
    <property type="molecule type" value="Genomic_DNA"/>
</dbReference>
<dbReference type="EMBL" id="LR797438">
    <property type="protein sequence ID" value="CAB4216317.1"/>
    <property type="molecule type" value="Genomic_DNA"/>
</dbReference>
<sequence length="141" mass="15650">MSAVILQSLRTKLIFNQAVGSLWELCNGQIWHIEAPQSTTMPLMVYAMTGEQTSSYFVSSSITQHIIEVGFAFYFRTDQGVLEALTAEKALFDLLHKSSITPYNGTYATIEILCISRGTAIMETDAIVINTTYRIIASKIS</sequence>
<evidence type="ECO:0008006" key="5">
    <source>
        <dbReference type="Google" id="ProtNLM"/>
    </source>
</evidence>
<evidence type="ECO:0000313" key="2">
    <source>
        <dbReference type="EMBL" id="CAB4192135.1"/>
    </source>
</evidence>
<reference evidence="3" key="1">
    <citation type="submission" date="2020-05" db="EMBL/GenBank/DDBJ databases">
        <authorList>
            <person name="Chiriac C."/>
            <person name="Salcher M."/>
            <person name="Ghai R."/>
            <person name="Kavagutti S V."/>
        </authorList>
    </citation>
    <scope>NUCLEOTIDE SEQUENCE</scope>
</reference>
<evidence type="ECO:0000313" key="3">
    <source>
        <dbReference type="EMBL" id="CAB4216317.1"/>
    </source>
</evidence>
<protein>
    <recommendedName>
        <fullName evidence="5">Tail completion protein</fullName>
    </recommendedName>
</protein>
<organism evidence="3">
    <name type="scientific">uncultured Caudovirales phage</name>
    <dbReference type="NCBI Taxonomy" id="2100421"/>
    <lineage>
        <taxon>Viruses</taxon>
        <taxon>Duplodnaviria</taxon>
        <taxon>Heunggongvirae</taxon>
        <taxon>Uroviricota</taxon>
        <taxon>Caudoviricetes</taxon>
        <taxon>Peduoviridae</taxon>
        <taxon>Maltschvirus</taxon>
        <taxon>Maltschvirus maltsch</taxon>
    </lineage>
</organism>
<accession>A0A6J5SQQ5</accession>
<proteinExistence type="predicted"/>
<gene>
    <name evidence="1" type="ORF">UFOVP1128_38</name>
    <name evidence="2" type="ORF">UFOVP1237_8</name>
    <name evidence="3" type="ORF">UFOVP1489_12</name>
    <name evidence="4" type="ORF">UFOVP1575_5</name>
</gene>